<dbReference type="InterPro" id="IPR011009">
    <property type="entry name" value="Kinase-like_dom_sf"/>
</dbReference>
<protein>
    <recommendedName>
        <fullName evidence="3">Protein kinase domain-containing protein</fullName>
    </recommendedName>
</protein>
<dbReference type="GO" id="GO:0043539">
    <property type="term" value="F:protein serine/threonine kinase activator activity"/>
    <property type="evidence" value="ECO:0007669"/>
    <property type="project" value="InterPro"/>
</dbReference>
<dbReference type="SUPFAM" id="SSF56112">
    <property type="entry name" value="Protein kinase-like (PK-like)"/>
    <property type="match status" value="1"/>
</dbReference>
<proteinExistence type="inferred from homology"/>
<dbReference type="InterPro" id="IPR008266">
    <property type="entry name" value="Tyr_kinase_AS"/>
</dbReference>
<evidence type="ECO:0000259" key="3">
    <source>
        <dbReference type="PROSITE" id="PS50011"/>
    </source>
</evidence>
<sequence length="329" mass="37138">MNTSPVEAHSTGSASRSRTNTLRVFGRPRGHPQYTSDITDYELLHDVGGVDDISFLYLAKFIPTQEPVMLKYTDLTLSPDFELIDELVRTSHNTALCRHANILPYHISFVESERLWTVTYPMKLGSCRGLMKKSFPTGFAEPVVATILKEVLRALSYLHENYFIHNDIRADNILMSETGEIRLTGFRSMVSRAQHGGYVKTVFSLVGDNIEWAAPEVMAQNSNYTDKADIYGLGITALELAFNTTPFTDWPPLKVLLAKMEYDVPATILSNKPMSRHFYDLVYQCSQRDPTSRPSAATLLDHPFFKLAKNQHYLESNVVKPSLRQGPPT</sequence>
<reference evidence="4 5" key="1">
    <citation type="journal article" date="2019" name="Sci. Rep.">
        <title>Comparative genomics of chytrid fungi reveal insights into the obligate biotrophic and pathogenic lifestyle of Synchytrium endobioticum.</title>
        <authorList>
            <person name="van de Vossenberg B.T.L.H."/>
            <person name="Warris S."/>
            <person name="Nguyen H.D.T."/>
            <person name="van Gent-Pelzer M.P.E."/>
            <person name="Joly D.L."/>
            <person name="van de Geest H.C."/>
            <person name="Bonants P.J.M."/>
            <person name="Smith D.S."/>
            <person name="Levesque C.A."/>
            <person name="van der Lee T.A.J."/>
        </authorList>
    </citation>
    <scope>NUCLEOTIDE SEQUENCE [LARGE SCALE GENOMIC DNA]</scope>
    <source>
        <strain evidence="4 5">JEL517</strain>
    </source>
</reference>
<dbReference type="OrthoDB" id="248923at2759"/>
<dbReference type="GO" id="GO:0004672">
    <property type="term" value="F:protein kinase activity"/>
    <property type="evidence" value="ECO:0007669"/>
    <property type="project" value="InterPro"/>
</dbReference>
<dbReference type="AlphaFoldDB" id="A0A507CBM9"/>
<name>A0A507CBM9_9FUNG</name>
<dbReference type="GO" id="GO:1902554">
    <property type="term" value="C:serine/threonine protein kinase complex"/>
    <property type="evidence" value="ECO:0007669"/>
    <property type="project" value="TreeGrafter"/>
</dbReference>
<dbReference type="PROSITE" id="PS50011">
    <property type="entry name" value="PROTEIN_KINASE_DOM"/>
    <property type="match status" value="1"/>
</dbReference>
<dbReference type="RefSeq" id="XP_031027102.1">
    <property type="nucleotide sequence ID" value="XM_031166754.1"/>
</dbReference>
<dbReference type="Gene3D" id="3.30.200.20">
    <property type="entry name" value="Phosphorylase Kinase, domain 1"/>
    <property type="match status" value="1"/>
</dbReference>
<gene>
    <name evidence="4" type="ORF">SmJEL517_g00826</name>
</gene>
<evidence type="ECO:0000256" key="2">
    <source>
        <dbReference type="SAM" id="MobiDB-lite"/>
    </source>
</evidence>
<dbReference type="STRING" id="1806994.A0A507CBM9"/>
<feature type="region of interest" description="Disordered" evidence="2">
    <location>
        <begin position="1"/>
        <end position="28"/>
    </location>
</feature>
<dbReference type="GO" id="GO:0005524">
    <property type="term" value="F:ATP binding"/>
    <property type="evidence" value="ECO:0007669"/>
    <property type="project" value="InterPro"/>
</dbReference>
<dbReference type="Proteomes" id="UP000319731">
    <property type="component" value="Unassembled WGS sequence"/>
</dbReference>
<dbReference type="Gene3D" id="1.10.510.10">
    <property type="entry name" value="Transferase(Phosphotransferase) domain 1"/>
    <property type="match status" value="1"/>
</dbReference>
<evidence type="ECO:0000256" key="1">
    <source>
        <dbReference type="ARBA" id="ARBA00008874"/>
    </source>
</evidence>
<dbReference type="InterPro" id="IPR047173">
    <property type="entry name" value="STRAD_A/B-like"/>
</dbReference>
<dbReference type="PROSITE" id="PS00109">
    <property type="entry name" value="PROTEIN_KINASE_TYR"/>
    <property type="match status" value="1"/>
</dbReference>
<dbReference type="GO" id="GO:0006611">
    <property type="term" value="P:protein export from nucleus"/>
    <property type="evidence" value="ECO:0007669"/>
    <property type="project" value="TreeGrafter"/>
</dbReference>
<comment type="similarity">
    <text evidence="1">Belongs to the protein kinase superfamily. STE Ser/Thr protein kinase family. STE20 subfamily.</text>
</comment>
<dbReference type="GeneID" id="42002051"/>
<dbReference type="Pfam" id="PF00069">
    <property type="entry name" value="Pkinase"/>
    <property type="match status" value="1"/>
</dbReference>
<keyword evidence="5" id="KW-1185">Reference proteome</keyword>
<organism evidence="4 5">
    <name type="scientific">Synchytrium microbalum</name>
    <dbReference type="NCBI Taxonomy" id="1806994"/>
    <lineage>
        <taxon>Eukaryota</taxon>
        <taxon>Fungi</taxon>
        <taxon>Fungi incertae sedis</taxon>
        <taxon>Chytridiomycota</taxon>
        <taxon>Chytridiomycota incertae sedis</taxon>
        <taxon>Chytridiomycetes</taxon>
        <taxon>Synchytriales</taxon>
        <taxon>Synchytriaceae</taxon>
        <taxon>Synchytrium</taxon>
    </lineage>
</organism>
<dbReference type="PANTHER" id="PTHR48014:SF21">
    <property type="entry name" value="SERINE_THREONINE-PROTEIN KINASE FRAY2"/>
    <property type="match status" value="1"/>
</dbReference>
<feature type="domain" description="Protein kinase" evidence="3">
    <location>
        <begin position="42"/>
        <end position="305"/>
    </location>
</feature>
<dbReference type="EMBL" id="QEAO01000003">
    <property type="protein sequence ID" value="TPX37032.1"/>
    <property type="molecule type" value="Genomic_DNA"/>
</dbReference>
<feature type="compositionally biased region" description="Polar residues" evidence="2">
    <location>
        <begin position="1"/>
        <end position="22"/>
    </location>
</feature>
<dbReference type="PANTHER" id="PTHR48014">
    <property type="entry name" value="SERINE/THREONINE-PROTEIN KINASE FRAY2"/>
    <property type="match status" value="1"/>
</dbReference>
<accession>A0A507CBM9</accession>
<dbReference type="InterPro" id="IPR000719">
    <property type="entry name" value="Prot_kinase_dom"/>
</dbReference>
<evidence type="ECO:0000313" key="5">
    <source>
        <dbReference type="Proteomes" id="UP000319731"/>
    </source>
</evidence>
<comment type="caution">
    <text evidence="4">The sequence shown here is derived from an EMBL/GenBank/DDBJ whole genome shotgun (WGS) entry which is preliminary data.</text>
</comment>
<evidence type="ECO:0000313" key="4">
    <source>
        <dbReference type="EMBL" id="TPX37032.1"/>
    </source>
</evidence>